<dbReference type="UniPathway" id="UPA00557">
    <property type="reaction ID" value="UER00614"/>
</dbReference>
<evidence type="ECO:0000256" key="12">
    <source>
        <dbReference type="ARBA" id="ARBA00022695"/>
    </source>
</evidence>
<protein>
    <recommendedName>
        <fullName evidence="7 18">Phosphatidate cytidylyltransferase</fullName>
        <ecNumber evidence="6 18">2.7.7.41</ecNumber>
    </recommendedName>
</protein>
<feature type="transmembrane region" description="Helical" evidence="19">
    <location>
        <begin position="12"/>
        <end position="44"/>
    </location>
</feature>
<evidence type="ECO:0000256" key="11">
    <source>
        <dbReference type="ARBA" id="ARBA00022692"/>
    </source>
</evidence>
<evidence type="ECO:0000256" key="8">
    <source>
        <dbReference type="ARBA" id="ARBA00022475"/>
    </source>
</evidence>
<keyword evidence="13 19" id="KW-1133">Transmembrane helix</keyword>
<feature type="transmembrane region" description="Helical" evidence="19">
    <location>
        <begin position="233"/>
        <end position="250"/>
    </location>
</feature>
<reference evidence="20 21" key="1">
    <citation type="submission" date="2020-05" db="EMBL/GenBank/DDBJ databases">
        <title>Sulfurimonas marisnigri, sp. nov., and Sulfurimonas baltica, sp. nov., manganese oxide reducing chemolithoautotrophs of the class Epsilonproteobacteria isolated from the pelagic redoxclines of the Black and Baltic Seas and emended description of the genus Sulfurimonas.</title>
        <authorList>
            <person name="Henkel J.V."/>
            <person name="Laudan C."/>
            <person name="Werner J."/>
            <person name="Neu T."/>
            <person name="Plewe S."/>
            <person name="Sproer C."/>
            <person name="Bunk B."/>
            <person name="Schulz-Vogt H.N."/>
        </authorList>
    </citation>
    <scope>NUCLEOTIDE SEQUENCE [LARGE SCALE GENOMIC DNA]</scope>
    <source>
        <strain evidence="20 21">SoZ1</strain>
    </source>
</reference>
<comment type="catalytic activity">
    <reaction evidence="1 18">
        <text>a 1,2-diacyl-sn-glycero-3-phosphate + CTP + H(+) = a CDP-1,2-diacyl-sn-glycerol + diphosphate</text>
        <dbReference type="Rhea" id="RHEA:16229"/>
        <dbReference type="ChEBI" id="CHEBI:15378"/>
        <dbReference type="ChEBI" id="CHEBI:33019"/>
        <dbReference type="ChEBI" id="CHEBI:37563"/>
        <dbReference type="ChEBI" id="CHEBI:58332"/>
        <dbReference type="ChEBI" id="CHEBI:58608"/>
        <dbReference type="EC" id="2.7.7.41"/>
    </reaction>
</comment>
<comment type="pathway">
    <text evidence="3 18">Phospholipid metabolism; CDP-diacylglycerol biosynthesis; CDP-diacylglycerol from sn-glycerol 3-phosphate: step 3/3.</text>
</comment>
<evidence type="ECO:0000313" key="21">
    <source>
        <dbReference type="Proteomes" id="UP000593836"/>
    </source>
</evidence>
<evidence type="ECO:0000256" key="15">
    <source>
        <dbReference type="ARBA" id="ARBA00023136"/>
    </source>
</evidence>
<comment type="pathway">
    <text evidence="4">Lipid metabolism.</text>
</comment>
<evidence type="ECO:0000313" key="20">
    <source>
        <dbReference type="EMBL" id="QOY54756.1"/>
    </source>
</evidence>
<keyword evidence="21" id="KW-1185">Reference proteome</keyword>
<dbReference type="Proteomes" id="UP000593836">
    <property type="component" value="Chromosome"/>
</dbReference>
<dbReference type="EMBL" id="CP054493">
    <property type="protein sequence ID" value="QOY54756.1"/>
    <property type="molecule type" value="Genomic_DNA"/>
</dbReference>
<name>A0A7S7M0B3_9BACT</name>
<keyword evidence="9" id="KW-0444">Lipid biosynthesis</keyword>
<dbReference type="PROSITE" id="PS01315">
    <property type="entry name" value="CDS"/>
    <property type="match status" value="1"/>
</dbReference>
<keyword evidence="15 19" id="KW-0472">Membrane</keyword>
<keyword evidence="16" id="KW-0594">Phospholipid biosynthesis</keyword>
<dbReference type="PANTHER" id="PTHR46382">
    <property type="entry name" value="PHOSPHATIDATE CYTIDYLYLTRANSFERASE"/>
    <property type="match status" value="1"/>
</dbReference>
<dbReference type="RefSeq" id="WP_194366800.1">
    <property type="nucleotide sequence ID" value="NZ_CP054493.1"/>
</dbReference>
<comment type="similarity">
    <text evidence="5 18">Belongs to the CDS family.</text>
</comment>
<sequence length="251" mass="26930">MSIFSSSKERIVTGLALVAAVLVIGFIDNFFLMWLVLGAIYILAFKEAMRLFEVESGSLLTYAAGIWAIAGIYPYGDDLFVLAGIIYASAAAYNRDITWKNFLPFIYPTAGMLFIFTMYQEYGVVSLLWLLVVVAMTDIGAYAVGKSIGKTPFSETSPNKTMEGVVGGIVVATLGGMFVGLSIVDLGISFIISFMVATSSIFGDLFESSLKRSAGVKDSGDLLPGHGGVLDRIDGYLFGAIVMLVLLRGLV</sequence>
<dbReference type="GO" id="GO:0004605">
    <property type="term" value="F:phosphatidate cytidylyltransferase activity"/>
    <property type="evidence" value="ECO:0007669"/>
    <property type="project" value="UniProtKB-EC"/>
</dbReference>
<dbReference type="GO" id="GO:0016024">
    <property type="term" value="P:CDP-diacylglycerol biosynthetic process"/>
    <property type="evidence" value="ECO:0007669"/>
    <property type="project" value="UniProtKB-UniPathway"/>
</dbReference>
<evidence type="ECO:0000256" key="16">
    <source>
        <dbReference type="ARBA" id="ARBA00023209"/>
    </source>
</evidence>
<comment type="subcellular location">
    <subcellularLocation>
        <location evidence="2">Cell membrane</location>
        <topology evidence="2">Multi-pass membrane protein</topology>
    </subcellularLocation>
</comment>
<evidence type="ECO:0000256" key="7">
    <source>
        <dbReference type="ARBA" id="ARBA00019373"/>
    </source>
</evidence>
<feature type="transmembrane region" description="Helical" evidence="19">
    <location>
        <begin position="102"/>
        <end position="119"/>
    </location>
</feature>
<organism evidence="20 21">
    <name type="scientific">Candidatus Sulfurimonas marisnigri</name>
    <dbReference type="NCBI Taxonomy" id="2740405"/>
    <lineage>
        <taxon>Bacteria</taxon>
        <taxon>Pseudomonadati</taxon>
        <taxon>Campylobacterota</taxon>
        <taxon>Epsilonproteobacteria</taxon>
        <taxon>Campylobacterales</taxon>
        <taxon>Sulfurimonadaceae</taxon>
        <taxon>Sulfurimonas</taxon>
    </lineage>
</organism>
<dbReference type="KEGG" id="smas:HUE87_00460"/>
<evidence type="ECO:0000256" key="4">
    <source>
        <dbReference type="ARBA" id="ARBA00005189"/>
    </source>
</evidence>
<dbReference type="EC" id="2.7.7.41" evidence="6 18"/>
<evidence type="ECO:0000256" key="14">
    <source>
        <dbReference type="ARBA" id="ARBA00023098"/>
    </source>
</evidence>
<keyword evidence="17" id="KW-1208">Phospholipid metabolism</keyword>
<evidence type="ECO:0000256" key="10">
    <source>
        <dbReference type="ARBA" id="ARBA00022679"/>
    </source>
</evidence>
<feature type="transmembrane region" description="Helical" evidence="19">
    <location>
        <begin position="125"/>
        <end position="144"/>
    </location>
</feature>
<evidence type="ECO:0000256" key="2">
    <source>
        <dbReference type="ARBA" id="ARBA00004651"/>
    </source>
</evidence>
<keyword evidence="10 18" id="KW-0808">Transferase</keyword>
<proteinExistence type="inferred from homology"/>
<keyword evidence="11 18" id="KW-0812">Transmembrane</keyword>
<evidence type="ECO:0000256" key="17">
    <source>
        <dbReference type="ARBA" id="ARBA00023264"/>
    </source>
</evidence>
<evidence type="ECO:0000256" key="5">
    <source>
        <dbReference type="ARBA" id="ARBA00010185"/>
    </source>
</evidence>
<dbReference type="GO" id="GO:0005886">
    <property type="term" value="C:plasma membrane"/>
    <property type="evidence" value="ECO:0007669"/>
    <property type="project" value="UniProtKB-SubCell"/>
</dbReference>
<dbReference type="AlphaFoldDB" id="A0A7S7M0B3"/>
<dbReference type="InterPro" id="IPR000374">
    <property type="entry name" value="PC_trans"/>
</dbReference>
<keyword evidence="14" id="KW-0443">Lipid metabolism</keyword>
<feature type="transmembrane region" description="Helical" evidence="19">
    <location>
        <begin position="64"/>
        <end position="90"/>
    </location>
</feature>
<feature type="transmembrane region" description="Helical" evidence="19">
    <location>
        <begin position="165"/>
        <end position="196"/>
    </location>
</feature>
<keyword evidence="8" id="KW-1003">Cell membrane</keyword>
<evidence type="ECO:0000256" key="9">
    <source>
        <dbReference type="ARBA" id="ARBA00022516"/>
    </source>
</evidence>
<dbReference type="Pfam" id="PF01148">
    <property type="entry name" value="CTP_transf_1"/>
    <property type="match status" value="1"/>
</dbReference>
<evidence type="ECO:0000256" key="13">
    <source>
        <dbReference type="ARBA" id="ARBA00022989"/>
    </source>
</evidence>
<accession>A0A7S7M0B3</accession>
<gene>
    <name evidence="20" type="ORF">HUE87_00460</name>
</gene>
<evidence type="ECO:0000256" key="1">
    <source>
        <dbReference type="ARBA" id="ARBA00001698"/>
    </source>
</evidence>
<dbReference type="PANTHER" id="PTHR46382:SF1">
    <property type="entry name" value="PHOSPHATIDATE CYTIDYLYLTRANSFERASE"/>
    <property type="match status" value="1"/>
</dbReference>
<evidence type="ECO:0000256" key="19">
    <source>
        <dbReference type="SAM" id="Phobius"/>
    </source>
</evidence>
<evidence type="ECO:0000256" key="6">
    <source>
        <dbReference type="ARBA" id="ARBA00012487"/>
    </source>
</evidence>
<keyword evidence="12 18" id="KW-0548">Nucleotidyltransferase</keyword>
<evidence type="ECO:0000256" key="18">
    <source>
        <dbReference type="RuleBase" id="RU003938"/>
    </source>
</evidence>
<evidence type="ECO:0000256" key="3">
    <source>
        <dbReference type="ARBA" id="ARBA00005119"/>
    </source>
</evidence>